<dbReference type="GO" id="GO:0004497">
    <property type="term" value="F:monooxygenase activity"/>
    <property type="evidence" value="ECO:0007669"/>
    <property type="project" value="InterPro"/>
</dbReference>
<name>A0A1S9RSW4_PENBI</name>
<dbReference type="Gene3D" id="1.10.630.10">
    <property type="entry name" value="Cytochrome P450"/>
    <property type="match status" value="1"/>
</dbReference>
<sequence length="127" mass="13917">MGISVALSKTPSWWKSNRFGSGRATESTFYLLWAGLPRTDVKKVQNELNLAFLEVGSVPDSVICNQLIYLQAVLNEAFLLYTATIAVLPKIAMTDTTLDDSDVPRGTNIATQNLTIHRDPQAFGKSA</sequence>
<dbReference type="GO" id="GO:0016705">
    <property type="term" value="F:oxidoreductase activity, acting on paired donors, with incorporation or reduction of molecular oxygen"/>
    <property type="evidence" value="ECO:0007669"/>
    <property type="project" value="InterPro"/>
</dbReference>
<dbReference type="AlphaFoldDB" id="A0A1S9RSW4"/>
<organism evidence="1 2">
    <name type="scientific">Penicillium brasilianum</name>
    <dbReference type="NCBI Taxonomy" id="104259"/>
    <lineage>
        <taxon>Eukaryota</taxon>
        <taxon>Fungi</taxon>
        <taxon>Dikarya</taxon>
        <taxon>Ascomycota</taxon>
        <taxon>Pezizomycotina</taxon>
        <taxon>Eurotiomycetes</taxon>
        <taxon>Eurotiomycetidae</taxon>
        <taxon>Eurotiales</taxon>
        <taxon>Aspergillaceae</taxon>
        <taxon>Penicillium</taxon>
    </lineage>
</organism>
<evidence type="ECO:0000313" key="1">
    <source>
        <dbReference type="EMBL" id="OOQ88602.1"/>
    </source>
</evidence>
<reference evidence="2" key="1">
    <citation type="submission" date="2015-09" db="EMBL/GenBank/DDBJ databases">
        <authorList>
            <person name="Fill T.P."/>
            <person name="Baretta J.F."/>
            <person name="de Almeida L.G."/>
            <person name="Rocha M."/>
            <person name="de Souza D.H."/>
            <person name="Malavazi I."/>
            <person name="Cerdeira L.T."/>
            <person name="Hong H."/>
            <person name="Samborskyy M."/>
            <person name="de Vasconcelos A.T."/>
            <person name="Leadlay P."/>
            <person name="Rodrigues-Filho E."/>
        </authorList>
    </citation>
    <scope>NUCLEOTIDE SEQUENCE [LARGE SCALE GENOMIC DNA]</scope>
    <source>
        <strain evidence="2">LaBioMMi 136</strain>
    </source>
</reference>
<proteinExistence type="predicted"/>
<comment type="caution">
    <text evidence="1">The sequence shown here is derived from an EMBL/GenBank/DDBJ whole genome shotgun (WGS) entry which is preliminary data.</text>
</comment>
<dbReference type="InterPro" id="IPR001128">
    <property type="entry name" value="Cyt_P450"/>
</dbReference>
<dbReference type="GO" id="GO:0005506">
    <property type="term" value="F:iron ion binding"/>
    <property type="evidence" value="ECO:0007669"/>
    <property type="project" value="InterPro"/>
</dbReference>
<dbReference type="Pfam" id="PF00067">
    <property type="entry name" value="p450"/>
    <property type="match status" value="1"/>
</dbReference>
<dbReference type="InterPro" id="IPR036396">
    <property type="entry name" value="Cyt_P450_sf"/>
</dbReference>
<dbReference type="SUPFAM" id="SSF48264">
    <property type="entry name" value="Cytochrome P450"/>
    <property type="match status" value="1"/>
</dbReference>
<dbReference type="GO" id="GO:0020037">
    <property type="term" value="F:heme binding"/>
    <property type="evidence" value="ECO:0007669"/>
    <property type="project" value="InterPro"/>
</dbReference>
<dbReference type="EMBL" id="LJBN01000118">
    <property type="protein sequence ID" value="OOQ88602.1"/>
    <property type="molecule type" value="Genomic_DNA"/>
</dbReference>
<accession>A0A1S9RSW4</accession>
<dbReference type="Proteomes" id="UP000190744">
    <property type="component" value="Unassembled WGS sequence"/>
</dbReference>
<evidence type="ECO:0000313" key="2">
    <source>
        <dbReference type="Proteomes" id="UP000190744"/>
    </source>
</evidence>
<dbReference type="GO" id="GO:0043386">
    <property type="term" value="P:mycotoxin biosynthetic process"/>
    <property type="evidence" value="ECO:0007669"/>
    <property type="project" value="UniProtKB-ARBA"/>
</dbReference>
<protein>
    <submittedName>
        <fullName evidence="1">Uncharacterized protein</fullName>
    </submittedName>
</protein>
<gene>
    <name evidence="1" type="ORF">PEBR_12837</name>
</gene>